<evidence type="ECO:0000256" key="1">
    <source>
        <dbReference type="ARBA" id="ARBA00023002"/>
    </source>
</evidence>
<reference evidence="4" key="1">
    <citation type="submission" date="2019-04" db="EMBL/GenBank/DDBJ databases">
        <authorList>
            <consortium name="Science for Life Laboratories"/>
        </authorList>
    </citation>
    <scope>NUCLEOTIDE SEQUENCE</scope>
    <source>
        <strain evidence="4">MBLW1</strain>
    </source>
</reference>
<dbReference type="SUPFAM" id="SSF55347">
    <property type="entry name" value="Glyceraldehyde-3-phosphate dehydrogenase-like, C-terminal domain"/>
    <property type="match status" value="1"/>
</dbReference>
<feature type="domain" description="Gfo/Idh/MocA-like oxidoreductase N-terminal" evidence="2">
    <location>
        <begin position="5"/>
        <end position="117"/>
    </location>
</feature>
<dbReference type="InParanoid" id="A0A6C2YT80"/>
<gene>
    <name evidence="4" type="ORF">GMBLW1_42730</name>
</gene>
<keyword evidence="5" id="KW-1185">Reference proteome</keyword>
<dbReference type="InterPro" id="IPR000683">
    <property type="entry name" value="Gfo/Idh/MocA-like_OxRdtase_N"/>
</dbReference>
<dbReference type="SUPFAM" id="SSF51735">
    <property type="entry name" value="NAD(P)-binding Rossmann-fold domains"/>
    <property type="match status" value="1"/>
</dbReference>
<proteinExistence type="predicted"/>
<dbReference type="InterPro" id="IPR036291">
    <property type="entry name" value="NAD(P)-bd_dom_sf"/>
</dbReference>
<dbReference type="Proteomes" id="UP000464378">
    <property type="component" value="Chromosome"/>
</dbReference>
<dbReference type="Gene3D" id="3.30.360.10">
    <property type="entry name" value="Dihydrodipicolinate Reductase, domain 2"/>
    <property type="match status" value="1"/>
</dbReference>
<sequence>MRKIGTAVVGTGFIGPVHVEALRRLGQPVVGLLGSSRSRSQAAADALGIAKAYGDFAELLADSDVGAVHLASPNRLHAEQALAAIAAGKHVLCEKPLAMSTDESQQLVEAAQDAESRGIVTAINTNIRYYPLCLELRQRVRAGEFGSITQIVGSYLQDWLLEDTDFNWRVLQSEGGPLRAVADIGTHWIDLVCFITDLEVEEVCADLATVYPTRYAPRGSGSVETFTGGTVDRNSREPISVDTEDLGSVLIRFVGGARACLSVSQMMAGRKNCLRFDLAGTRASAAWNSEEPNQLQIGYRNQANALLFRDPSLLHDSVRPFANYPGGHAEGFPDSHKQLFRAFYERIATGKPGAIPLPSFADGHRVMRICDAILASSRNHAWVRV</sequence>
<evidence type="ECO:0000313" key="4">
    <source>
        <dbReference type="EMBL" id="VIP04920.1"/>
    </source>
</evidence>
<protein>
    <recommendedName>
        <fullName evidence="6">Gfo/Idh/MocA-like oxidoreductase N-terminal domain-containing protein</fullName>
    </recommendedName>
</protein>
<dbReference type="EMBL" id="LR593887">
    <property type="protein sequence ID" value="VTS07199.1"/>
    <property type="molecule type" value="Genomic_DNA"/>
</dbReference>
<keyword evidence="1" id="KW-0560">Oxidoreductase</keyword>
<dbReference type="FunCoup" id="A0A6C2YT80">
    <property type="interactions" value="185"/>
</dbReference>
<dbReference type="EMBL" id="LR586016">
    <property type="protein sequence ID" value="VIP04920.1"/>
    <property type="molecule type" value="Genomic_DNA"/>
</dbReference>
<feature type="domain" description="GFO/IDH/MocA-like oxidoreductase" evidence="3">
    <location>
        <begin position="134"/>
        <end position="285"/>
    </location>
</feature>
<evidence type="ECO:0008006" key="6">
    <source>
        <dbReference type="Google" id="ProtNLM"/>
    </source>
</evidence>
<dbReference type="RefSeq" id="WP_162659938.1">
    <property type="nucleotide sequence ID" value="NZ_LR593887.1"/>
</dbReference>
<dbReference type="InterPro" id="IPR055170">
    <property type="entry name" value="GFO_IDH_MocA-like_dom"/>
</dbReference>
<dbReference type="GO" id="GO:0016491">
    <property type="term" value="F:oxidoreductase activity"/>
    <property type="evidence" value="ECO:0007669"/>
    <property type="project" value="UniProtKB-KW"/>
</dbReference>
<dbReference type="PANTHER" id="PTHR43818">
    <property type="entry name" value="BCDNA.GH03377"/>
    <property type="match status" value="1"/>
</dbReference>
<name>A0A6C2YT80_9BACT</name>
<accession>A0A6C2YT80</accession>
<evidence type="ECO:0000259" key="3">
    <source>
        <dbReference type="Pfam" id="PF22725"/>
    </source>
</evidence>
<dbReference type="Gene3D" id="3.40.50.720">
    <property type="entry name" value="NAD(P)-binding Rossmann-like Domain"/>
    <property type="match status" value="1"/>
</dbReference>
<dbReference type="Pfam" id="PF01408">
    <property type="entry name" value="GFO_IDH_MocA"/>
    <property type="match status" value="1"/>
</dbReference>
<dbReference type="AlphaFoldDB" id="A0A6C2YT80"/>
<dbReference type="KEGG" id="tim:GMBLW1_42730"/>
<dbReference type="GO" id="GO:0000166">
    <property type="term" value="F:nucleotide binding"/>
    <property type="evidence" value="ECO:0007669"/>
    <property type="project" value="InterPro"/>
</dbReference>
<organism evidence="4">
    <name type="scientific">Tuwongella immobilis</name>
    <dbReference type="NCBI Taxonomy" id="692036"/>
    <lineage>
        <taxon>Bacteria</taxon>
        <taxon>Pseudomonadati</taxon>
        <taxon>Planctomycetota</taxon>
        <taxon>Planctomycetia</taxon>
        <taxon>Gemmatales</taxon>
        <taxon>Gemmataceae</taxon>
        <taxon>Tuwongella</taxon>
    </lineage>
</organism>
<dbReference type="Pfam" id="PF22725">
    <property type="entry name" value="GFO_IDH_MocA_C3"/>
    <property type="match status" value="1"/>
</dbReference>
<dbReference type="InterPro" id="IPR050463">
    <property type="entry name" value="Gfo/Idh/MocA_oxidrdct_glycsds"/>
</dbReference>
<dbReference type="PANTHER" id="PTHR43818:SF11">
    <property type="entry name" value="BCDNA.GH03377"/>
    <property type="match status" value="1"/>
</dbReference>
<evidence type="ECO:0000313" key="5">
    <source>
        <dbReference type="Proteomes" id="UP000464378"/>
    </source>
</evidence>
<evidence type="ECO:0000259" key="2">
    <source>
        <dbReference type="Pfam" id="PF01408"/>
    </source>
</evidence>